<evidence type="ECO:0000256" key="6">
    <source>
        <dbReference type="ARBA" id="ARBA00022801"/>
    </source>
</evidence>
<keyword evidence="5" id="KW-0479">Metal-binding</keyword>
<evidence type="ECO:0000256" key="5">
    <source>
        <dbReference type="ARBA" id="ARBA00022723"/>
    </source>
</evidence>
<reference evidence="9 10" key="1">
    <citation type="submission" date="2020-12" db="EMBL/GenBank/DDBJ databases">
        <title>Metabolic potential, ecology and presence of endohyphal bacteria is reflected in genomic diversity of Mucoromycotina.</title>
        <authorList>
            <person name="Muszewska A."/>
            <person name="Okrasinska A."/>
            <person name="Steczkiewicz K."/>
            <person name="Drgas O."/>
            <person name="Orlowska M."/>
            <person name="Perlinska-Lenart U."/>
            <person name="Aleksandrzak-Piekarczyk T."/>
            <person name="Szatraj K."/>
            <person name="Zielenkiewicz U."/>
            <person name="Pilsyk S."/>
            <person name="Malc E."/>
            <person name="Mieczkowski P."/>
            <person name="Kruszewska J.S."/>
            <person name="Biernat P."/>
            <person name="Pawlowska J."/>
        </authorList>
    </citation>
    <scope>NUCLEOTIDE SEQUENCE [LARGE SCALE GENOMIC DNA]</scope>
    <source>
        <strain evidence="9 10">CBS 142.35</strain>
    </source>
</reference>
<comment type="cofactor">
    <cofactor evidence="1">
        <name>a divalent metal cation</name>
        <dbReference type="ChEBI" id="CHEBI:60240"/>
    </cofactor>
</comment>
<proteinExistence type="inferred from homology"/>
<keyword evidence="6" id="KW-0378">Hydrolase</keyword>
<protein>
    <recommendedName>
        <fullName evidence="8">DDE Tnp4 domain-containing protein</fullName>
    </recommendedName>
</protein>
<dbReference type="GO" id="GO:0016787">
    <property type="term" value="F:hydrolase activity"/>
    <property type="evidence" value="ECO:0007669"/>
    <property type="project" value="UniProtKB-KW"/>
</dbReference>
<evidence type="ECO:0000259" key="8">
    <source>
        <dbReference type="Pfam" id="PF13359"/>
    </source>
</evidence>
<feature type="domain" description="DDE Tnp4" evidence="8">
    <location>
        <begin position="199"/>
        <end position="357"/>
    </location>
</feature>
<keyword evidence="10" id="KW-1185">Reference proteome</keyword>
<comment type="subcellular location">
    <subcellularLocation>
        <location evidence="2">Nucleus</location>
    </subcellularLocation>
</comment>
<name>A0A8H7VA43_9FUNG</name>
<evidence type="ECO:0000256" key="7">
    <source>
        <dbReference type="ARBA" id="ARBA00023242"/>
    </source>
</evidence>
<evidence type="ECO:0000313" key="10">
    <source>
        <dbReference type="Proteomes" id="UP000646827"/>
    </source>
</evidence>
<dbReference type="EMBL" id="JAEPRB010000491">
    <property type="protein sequence ID" value="KAG2215691.1"/>
    <property type="molecule type" value="Genomic_DNA"/>
</dbReference>
<comment type="similarity">
    <text evidence="3">Belongs to the HARBI1 family.</text>
</comment>
<evidence type="ECO:0000256" key="1">
    <source>
        <dbReference type="ARBA" id="ARBA00001968"/>
    </source>
</evidence>
<sequence length="401" mass="46753">MAKLSQKQRTIKRIHSTVRTLEYCKASMLTGSREYKYTQKEIDDLMEIVKGIEKYHYLNPRRNIPKLTEYASFFFSWDNAEFRNIVRMNKSTFALLTKKIAKHEVFKSKGSGRNQRPVWLQLACTLERLAHDGTGRSVHGISRQWSIASGSVSTYMKRVITALNDLSPHYIKWPEATERKQIATFIKEFHNFPSCVGYIDGTHMVLSQKPKKQGEVYFNRKQRYSMNVQAICDHRRIIRHLQVGLPGCFSDSTAHKMSSVYKYPLDHFSENEYILGDSGYALSKRLLTPYKEPAIRANDENKTFNQLHSSARVAIENTFGIWKGRWRYLKGIPLQLRNDNEFHYLNHIVKATAVLHNFLLVNNDDWDPKTSSIEQEDTVSNELETHDVNIWRESIKTIILQ</sequence>
<dbReference type="GO" id="GO:0005634">
    <property type="term" value="C:nucleus"/>
    <property type="evidence" value="ECO:0007669"/>
    <property type="project" value="UniProtKB-SubCell"/>
</dbReference>
<dbReference type="AlphaFoldDB" id="A0A8H7VA43"/>
<evidence type="ECO:0000313" key="9">
    <source>
        <dbReference type="EMBL" id="KAG2215691.1"/>
    </source>
</evidence>
<keyword evidence="4" id="KW-0540">Nuclease</keyword>
<dbReference type="PANTHER" id="PTHR22930:SF85">
    <property type="entry name" value="GH03217P-RELATED"/>
    <property type="match status" value="1"/>
</dbReference>
<organism evidence="9 10">
    <name type="scientific">Circinella minor</name>
    <dbReference type="NCBI Taxonomy" id="1195481"/>
    <lineage>
        <taxon>Eukaryota</taxon>
        <taxon>Fungi</taxon>
        <taxon>Fungi incertae sedis</taxon>
        <taxon>Mucoromycota</taxon>
        <taxon>Mucoromycotina</taxon>
        <taxon>Mucoromycetes</taxon>
        <taxon>Mucorales</taxon>
        <taxon>Lichtheimiaceae</taxon>
        <taxon>Circinella</taxon>
    </lineage>
</organism>
<keyword evidence="7" id="KW-0539">Nucleus</keyword>
<dbReference type="GO" id="GO:0004518">
    <property type="term" value="F:nuclease activity"/>
    <property type="evidence" value="ECO:0007669"/>
    <property type="project" value="UniProtKB-KW"/>
</dbReference>
<dbReference type="OrthoDB" id="2445244at2759"/>
<dbReference type="InterPro" id="IPR027806">
    <property type="entry name" value="HARBI1_dom"/>
</dbReference>
<evidence type="ECO:0000256" key="2">
    <source>
        <dbReference type="ARBA" id="ARBA00004123"/>
    </source>
</evidence>
<accession>A0A8H7VA43</accession>
<evidence type="ECO:0000256" key="3">
    <source>
        <dbReference type="ARBA" id="ARBA00006958"/>
    </source>
</evidence>
<dbReference type="PANTHER" id="PTHR22930">
    <property type="match status" value="1"/>
</dbReference>
<dbReference type="Proteomes" id="UP000646827">
    <property type="component" value="Unassembled WGS sequence"/>
</dbReference>
<gene>
    <name evidence="9" type="ORF">INT45_013354</name>
</gene>
<dbReference type="Pfam" id="PF13359">
    <property type="entry name" value="DDE_Tnp_4"/>
    <property type="match status" value="1"/>
</dbReference>
<dbReference type="InterPro" id="IPR045249">
    <property type="entry name" value="HARBI1-like"/>
</dbReference>
<dbReference type="GO" id="GO:0046872">
    <property type="term" value="F:metal ion binding"/>
    <property type="evidence" value="ECO:0007669"/>
    <property type="project" value="UniProtKB-KW"/>
</dbReference>
<evidence type="ECO:0000256" key="4">
    <source>
        <dbReference type="ARBA" id="ARBA00022722"/>
    </source>
</evidence>
<comment type="caution">
    <text evidence="9">The sequence shown here is derived from an EMBL/GenBank/DDBJ whole genome shotgun (WGS) entry which is preliminary data.</text>
</comment>